<name>A0A096B9P5_FLAPL</name>
<dbReference type="RefSeq" id="WP_264469641.1">
    <property type="nucleotide sequence ID" value="NZ_KN174162.1"/>
</dbReference>
<feature type="transmembrane region" description="Helical" evidence="1">
    <location>
        <begin position="20"/>
        <end position="39"/>
    </location>
</feature>
<keyword evidence="1" id="KW-0812">Transmembrane</keyword>
<accession>A0A096B9P5</accession>
<gene>
    <name evidence="2" type="ORF">HMPREF9460_01350</name>
</gene>
<dbReference type="EMBL" id="ADLO01000047">
    <property type="protein sequence ID" value="KGF56148.1"/>
    <property type="molecule type" value="Genomic_DNA"/>
</dbReference>
<dbReference type="AlphaFoldDB" id="A0A096B9P5"/>
<evidence type="ECO:0000256" key="1">
    <source>
        <dbReference type="SAM" id="Phobius"/>
    </source>
</evidence>
<dbReference type="HOGENOM" id="CLU_3287519_0_0_9"/>
<comment type="caution">
    <text evidence="2">The sequence shown here is derived from an EMBL/GenBank/DDBJ whole genome shotgun (WGS) entry which is preliminary data.</text>
</comment>
<evidence type="ECO:0000313" key="2">
    <source>
        <dbReference type="EMBL" id="KGF56148.1"/>
    </source>
</evidence>
<sequence>MPKTRNERRLRRKSTIEGCIFLVILFVVPWAVPGLVEAIL</sequence>
<keyword evidence="1" id="KW-1133">Transmembrane helix</keyword>
<keyword evidence="3" id="KW-1185">Reference proteome</keyword>
<dbReference type="Proteomes" id="UP000029585">
    <property type="component" value="Unassembled WGS sequence"/>
</dbReference>
<dbReference type="PATRIC" id="fig|742738.3.peg.1397"/>
<evidence type="ECO:0000313" key="3">
    <source>
        <dbReference type="Proteomes" id="UP000029585"/>
    </source>
</evidence>
<reference evidence="2 3" key="1">
    <citation type="submission" date="2011-08" db="EMBL/GenBank/DDBJ databases">
        <title>The Genome Sequence of Clostridium orbiscindens 1_3_50AFAA.</title>
        <authorList>
            <consortium name="The Broad Institute Genome Sequencing Platform"/>
            <person name="Earl A."/>
            <person name="Ward D."/>
            <person name="Feldgarden M."/>
            <person name="Gevers D."/>
            <person name="Daigneault M."/>
            <person name="Strauss J."/>
            <person name="Allen-Vercoe E."/>
            <person name="Young S.K."/>
            <person name="Zeng Q."/>
            <person name="Gargeya S."/>
            <person name="Fitzgerald M."/>
            <person name="Haas B."/>
            <person name="Abouelleil A."/>
            <person name="Alvarado L."/>
            <person name="Arachchi H.M."/>
            <person name="Berlin A."/>
            <person name="Brown A."/>
            <person name="Chapman S.B."/>
            <person name="Chen Z."/>
            <person name="Dunbar C."/>
            <person name="Freedman E."/>
            <person name="Gearin G."/>
            <person name="Gellesch M."/>
            <person name="Goldberg J."/>
            <person name="Griggs A."/>
            <person name="Gujja S."/>
            <person name="Heiman D."/>
            <person name="Howarth C."/>
            <person name="Larson L."/>
            <person name="Lui A."/>
            <person name="MacDonald P.J.P."/>
            <person name="Montmayeur A."/>
            <person name="Murphy C."/>
            <person name="Neiman D."/>
            <person name="Pearson M."/>
            <person name="Priest M."/>
            <person name="Roberts A."/>
            <person name="Saif S."/>
            <person name="Shea T."/>
            <person name="Shenoy N."/>
            <person name="Sisk P."/>
            <person name="Stolte C."/>
            <person name="Sykes S."/>
            <person name="Wortman J."/>
            <person name="Nusbaum C."/>
            <person name="Birren B."/>
        </authorList>
    </citation>
    <scope>NUCLEOTIDE SEQUENCE [LARGE SCALE GENOMIC DNA]</scope>
    <source>
        <strain evidence="2 3">1_3_50AFAA</strain>
    </source>
</reference>
<proteinExistence type="predicted"/>
<keyword evidence="1" id="KW-0472">Membrane</keyword>
<protein>
    <submittedName>
        <fullName evidence="2">Uncharacterized protein</fullName>
    </submittedName>
</protein>
<organism evidence="2 3">
    <name type="scientific">Flavonifractor plautii 1_3_50AFAA</name>
    <dbReference type="NCBI Taxonomy" id="742738"/>
    <lineage>
        <taxon>Bacteria</taxon>
        <taxon>Bacillati</taxon>
        <taxon>Bacillota</taxon>
        <taxon>Clostridia</taxon>
        <taxon>Eubacteriales</taxon>
        <taxon>Oscillospiraceae</taxon>
        <taxon>Flavonifractor</taxon>
    </lineage>
</organism>